<feature type="domain" description="DUF7718" evidence="1">
    <location>
        <begin position="4"/>
        <end position="91"/>
    </location>
</feature>
<protein>
    <recommendedName>
        <fullName evidence="1">DUF7718 domain-containing protein</fullName>
    </recommendedName>
</protein>
<accession>A0A2A9DV48</accession>
<organism evidence="2 3">
    <name type="scientific">Paramicrobacterium agarici</name>
    <dbReference type="NCBI Taxonomy" id="630514"/>
    <lineage>
        <taxon>Bacteria</taxon>
        <taxon>Bacillati</taxon>
        <taxon>Actinomycetota</taxon>
        <taxon>Actinomycetes</taxon>
        <taxon>Micrococcales</taxon>
        <taxon>Microbacteriaceae</taxon>
        <taxon>Paramicrobacterium</taxon>
    </lineage>
</organism>
<keyword evidence="3" id="KW-1185">Reference proteome</keyword>
<dbReference type="InterPro" id="IPR056135">
    <property type="entry name" value="DUF7718"/>
</dbReference>
<name>A0A2A9DV48_9MICO</name>
<dbReference type="Proteomes" id="UP000221369">
    <property type="component" value="Unassembled WGS sequence"/>
</dbReference>
<sequence>MTNRTVRDSESGRLVDYAVTHEVMEQDGTWHAVARIDCSHGEVHRHVPPADSNGELKREVIRVIRGQGDAENTYQYSLSEIYDNLEIHESRWRNGY</sequence>
<proteinExistence type="predicted"/>
<dbReference type="EMBL" id="PDJE01000001">
    <property type="protein sequence ID" value="PFG30657.1"/>
    <property type="molecule type" value="Genomic_DNA"/>
</dbReference>
<evidence type="ECO:0000313" key="2">
    <source>
        <dbReference type="EMBL" id="PFG30657.1"/>
    </source>
</evidence>
<dbReference type="AlphaFoldDB" id="A0A2A9DV48"/>
<comment type="caution">
    <text evidence="2">The sequence shown here is derived from an EMBL/GenBank/DDBJ whole genome shotgun (WGS) entry which is preliminary data.</text>
</comment>
<gene>
    <name evidence="2" type="ORF">ATJ78_1592</name>
</gene>
<evidence type="ECO:0000313" key="3">
    <source>
        <dbReference type="Proteomes" id="UP000221369"/>
    </source>
</evidence>
<evidence type="ECO:0000259" key="1">
    <source>
        <dbReference type="Pfam" id="PF24839"/>
    </source>
</evidence>
<dbReference type="Pfam" id="PF24839">
    <property type="entry name" value="DUF7718"/>
    <property type="match status" value="1"/>
</dbReference>
<reference evidence="2 3" key="1">
    <citation type="submission" date="2017-10" db="EMBL/GenBank/DDBJ databases">
        <title>Sequencing the genomes of 1000 actinobacteria strains.</title>
        <authorList>
            <person name="Klenk H.-P."/>
        </authorList>
    </citation>
    <scope>NUCLEOTIDE SEQUENCE [LARGE SCALE GENOMIC DNA]</scope>
    <source>
        <strain evidence="2 3">DSM 21798</strain>
    </source>
</reference>